<keyword evidence="3" id="KW-1185">Reference proteome</keyword>
<accession>A0A318SB55</accession>
<dbReference type="RefSeq" id="WP_110885121.1">
    <property type="nucleotide sequence ID" value="NZ_QJSX01000001.1"/>
</dbReference>
<protein>
    <submittedName>
        <fullName evidence="2">Uncharacterized protein</fullName>
    </submittedName>
</protein>
<reference evidence="2 3" key="1">
    <citation type="submission" date="2018-06" db="EMBL/GenBank/DDBJ databases">
        <title>Genomic Encyclopedia of Type Strains, Phase IV (KMG-IV): sequencing the most valuable type-strain genomes for metagenomic binning, comparative biology and taxonomic classification.</title>
        <authorList>
            <person name="Goeker M."/>
        </authorList>
    </citation>
    <scope>NUCLEOTIDE SEQUENCE [LARGE SCALE GENOMIC DNA]</scope>
    <source>
        <strain evidence="2 3">DSM 18048</strain>
    </source>
</reference>
<proteinExistence type="predicted"/>
<sequence length="183" mass="19914">MTPAPRRPAPRAKRDFSNVWRWTIGLLGLVVLAAVLLSPLEWQVKLAVWIVAVLLLDECGNWFGYTGALLGALPLLAGLVQPFVDVTATAPQWYVAFPLIVAGLVAALLVKHAGGWFGLPFAAVLLLAPLLIARQFGSQFDETVTLPQTEDFWTYTLWPTVAGLVLGAVVRVVTRRREGRSAS</sequence>
<feature type="transmembrane region" description="Helical" evidence="1">
    <location>
        <begin position="156"/>
        <end position="174"/>
    </location>
</feature>
<feature type="transmembrane region" description="Helical" evidence="1">
    <location>
        <begin position="20"/>
        <end position="40"/>
    </location>
</feature>
<feature type="transmembrane region" description="Helical" evidence="1">
    <location>
        <begin position="117"/>
        <end position="136"/>
    </location>
</feature>
<feature type="transmembrane region" description="Helical" evidence="1">
    <location>
        <begin position="47"/>
        <end position="73"/>
    </location>
</feature>
<keyword evidence="1" id="KW-0472">Membrane</keyword>
<comment type="caution">
    <text evidence="2">The sequence shown here is derived from an EMBL/GenBank/DDBJ whole genome shotgun (WGS) entry which is preliminary data.</text>
</comment>
<feature type="transmembrane region" description="Helical" evidence="1">
    <location>
        <begin position="93"/>
        <end position="110"/>
    </location>
</feature>
<organism evidence="2 3">
    <name type="scientific">Deinococcus yavapaiensis KR-236</name>
    <dbReference type="NCBI Taxonomy" id="694435"/>
    <lineage>
        <taxon>Bacteria</taxon>
        <taxon>Thermotogati</taxon>
        <taxon>Deinococcota</taxon>
        <taxon>Deinococci</taxon>
        <taxon>Deinococcales</taxon>
        <taxon>Deinococcaceae</taxon>
        <taxon>Deinococcus</taxon>
    </lineage>
</organism>
<dbReference type="AlphaFoldDB" id="A0A318SB55"/>
<dbReference type="Proteomes" id="UP000248326">
    <property type="component" value="Unassembled WGS sequence"/>
</dbReference>
<keyword evidence="1" id="KW-0812">Transmembrane</keyword>
<evidence type="ECO:0000256" key="1">
    <source>
        <dbReference type="SAM" id="Phobius"/>
    </source>
</evidence>
<dbReference type="EMBL" id="QJSX01000001">
    <property type="protein sequence ID" value="PYE56660.1"/>
    <property type="molecule type" value="Genomic_DNA"/>
</dbReference>
<name>A0A318SB55_9DEIO</name>
<keyword evidence="1" id="KW-1133">Transmembrane helix</keyword>
<gene>
    <name evidence="2" type="ORF">DES52_101465</name>
</gene>
<evidence type="ECO:0000313" key="2">
    <source>
        <dbReference type="EMBL" id="PYE56660.1"/>
    </source>
</evidence>
<evidence type="ECO:0000313" key="3">
    <source>
        <dbReference type="Proteomes" id="UP000248326"/>
    </source>
</evidence>